<keyword evidence="3" id="KW-0028">Amino-acid biosynthesis</keyword>
<dbReference type="Gene3D" id="3.20.20.70">
    <property type="entry name" value="Aldolase class I"/>
    <property type="match status" value="1"/>
</dbReference>
<protein>
    <recommendedName>
        <fullName evidence="2">phosphoribosylanthranilate isomerase</fullName>
        <ecNumber evidence="2">5.3.1.24</ecNumber>
    </recommendedName>
</protein>
<dbReference type="OrthoDB" id="524799at2759"/>
<dbReference type="InterPro" id="IPR013785">
    <property type="entry name" value="Aldolase_TIM"/>
</dbReference>
<evidence type="ECO:0000256" key="5">
    <source>
        <dbReference type="ARBA" id="ARBA00023141"/>
    </source>
</evidence>
<dbReference type="EC" id="5.3.1.24" evidence="2"/>
<dbReference type="STRING" id="2070753.A0A3A2Z308"/>
<dbReference type="AlphaFoldDB" id="A0A3A2Z308"/>
<dbReference type="GO" id="GO:0000162">
    <property type="term" value="P:L-tryptophan biosynthetic process"/>
    <property type="evidence" value="ECO:0007669"/>
    <property type="project" value="UniProtKB-UniPathway"/>
</dbReference>
<name>A0A3A2Z308_9EURO</name>
<evidence type="ECO:0000256" key="1">
    <source>
        <dbReference type="ARBA" id="ARBA00004664"/>
    </source>
</evidence>
<dbReference type="EMBL" id="MVGC01003736">
    <property type="protein sequence ID" value="RJE16593.1"/>
    <property type="molecule type" value="Genomic_DNA"/>
</dbReference>
<evidence type="ECO:0000313" key="8">
    <source>
        <dbReference type="EMBL" id="RJE16593.1"/>
    </source>
</evidence>
<organism evidence="8 9">
    <name type="scientific">Aspergillus sclerotialis</name>
    <dbReference type="NCBI Taxonomy" id="2070753"/>
    <lineage>
        <taxon>Eukaryota</taxon>
        <taxon>Fungi</taxon>
        <taxon>Dikarya</taxon>
        <taxon>Ascomycota</taxon>
        <taxon>Pezizomycotina</taxon>
        <taxon>Eurotiomycetes</taxon>
        <taxon>Eurotiomycetidae</taxon>
        <taxon>Eurotiales</taxon>
        <taxon>Aspergillaceae</taxon>
        <taxon>Aspergillus</taxon>
        <taxon>Aspergillus subgen. Polypaecilum</taxon>
    </lineage>
</organism>
<dbReference type="Proteomes" id="UP000266188">
    <property type="component" value="Unassembled WGS sequence"/>
</dbReference>
<dbReference type="SUPFAM" id="SSF51366">
    <property type="entry name" value="Ribulose-phoshate binding barrel"/>
    <property type="match status" value="1"/>
</dbReference>
<comment type="pathway">
    <text evidence="1">Amino-acid biosynthesis; L-tryptophan biosynthesis; L-tryptophan from chorismate: step 3/5.</text>
</comment>
<dbReference type="Pfam" id="PF00697">
    <property type="entry name" value="PRAI"/>
    <property type="match status" value="1"/>
</dbReference>
<evidence type="ECO:0000256" key="4">
    <source>
        <dbReference type="ARBA" id="ARBA00022822"/>
    </source>
</evidence>
<evidence type="ECO:0000313" key="9">
    <source>
        <dbReference type="Proteomes" id="UP000266188"/>
    </source>
</evidence>
<dbReference type="GO" id="GO:0004640">
    <property type="term" value="F:phosphoribosylanthranilate isomerase activity"/>
    <property type="evidence" value="ECO:0007669"/>
    <property type="project" value="UniProtKB-EC"/>
</dbReference>
<feature type="domain" description="N-(5'phosphoribosyl) anthranilate isomerase (PRAI)" evidence="7">
    <location>
        <begin position="2"/>
        <end position="91"/>
    </location>
</feature>
<evidence type="ECO:0000259" key="7">
    <source>
        <dbReference type="Pfam" id="PF00697"/>
    </source>
</evidence>
<keyword evidence="5" id="KW-0057">Aromatic amino acid biosynthesis</keyword>
<comment type="caution">
    <text evidence="8">The sequence shown here is derived from an EMBL/GenBank/DDBJ whole genome shotgun (WGS) entry which is preliminary data.</text>
</comment>
<accession>A0A3A2Z308</accession>
<feature type="non-terminal residue" evidence="8">
    <location>
        <position position="91"/>
    </location>
</feature>
<feature type="non-terminal residue" evidence="8">
    <location>
        <position position="1"/>
    </location>
</feature>
<proteinExistence type="predicted"/>
<keyword evidence="9" id="KW-1185">Reference proteome</keyword>
<reference evidence="9" key="1">
    <citation type="submission" date="2017-02" db="EMBL/GenBank/DDBJ databases">
        <authorList>
            <person name="Tafer H."/>
            <person name="Lopandic K."/>
        </authorList>
    </citation>
    <scope>NUCLEOTIDE SEQUENCE [LARGE SCALE GENOMIC DNA]</scope>
    <source>
        <strain evidence="9">CBS 366.77</strain>
    </source>
</reference>
<evidence type="ECO:0000256" key="3">
    <source>
        <dbReference type="ARBA" id="ARBA00022605"/>
    </source>
</evidence>
<dbReference type="UniPathway" id="UPA00035">
    <property type="reaction ID" value="UER00042"/>
</dbReference>
<dbReference type="InterPro" id="IPR011060">
    <property type="entry name" value="RibuloseP-bd_barrel"/>
</dbReference>
<evidence type="ECO:0000256" key="6">
    <source>
        <dbReference type="ARBA" id="ARBA00023235"/>
    </source>
</evidence>
<evidence type="ECO:0000256" key="2">
    <source>
        <dbReference type="ARBA" id="ARBA00012572"/>
    </source>
</evidence>
<keyword evidence="6" id="KW-0413">Isomerase</keyword>
<dbReference type="InterPro" id="IPR001240">
    <property type="entry name" value="PRAI_dom"/>
</dbReference>
<sequence length="91" mass="9690">PLEWASLIPVPVIRKFALDEPGISRRAYHTIPLLDSGAGGSGELLDQFRVQQTLDKDDGLRVILAGGLNPDNVGDTVKKLGQSGRKVAGVD</sequence>
<gene>
    <name evidence="8" type="ORF">PHISCL_11070</name>
</gene>
<keyword evidence="4" id="KW-0822">Tryptophan biosynthesis</keyword>